<organism evidence="1 2">
    <name type="scientific">Asparagus officinalis</name>
    <name type="common">Garden asparagus</name>
    <dbReference type="NCBI Taxonomy" id="4686"/>
    <lineage>
        <taxon>Eukaryota</taxon>
        <taxon>Viridiplantae</taxon>
        <taxon>Streptophyta</taxon>
        <taxon>Embryophyta</taxon>
        <taxon>Tracheophyta</taxon>
        <taxon>Spermatophyta</taxon>
        <taxon>Magnoliopsida</taxon>
        <taxon>Liliopsida</taxon>
        <taxon>Asparagales</taxon>
        <taxon>Asparagaceae</taxon>
        <taxon>Asparagoideae</taxon>
        <taxon>Asparagus</taxon>
    </lineage>
</organism>
<dbReference type="PANTHER" id="PTHR31170">
    <property type="entry name" value="BNAC04G53230D PROTEIN"/>
    <property type="match status" value="1"/>
</dbReference>
<protein>
    <submittedName>
        <fullName evidence="1">Uncharacterized protein</fullName>
    </submittedName>
</protein>
<dbReference type="Proteomes" id="UP000243459">
    <property type="component" value="Chromosome 10"/>
</dbReference>
<sequence>MGEQQQWIINLQSEVDEINSTPSLQRRKTPSIYRVPKILRDLHEEAYTPQIISIGPYHHGKPHLQSMEPDKRLVLAQYLQRAGMTVAQVVDAMRPMVQEIMDSYDGLEEPWTNEDRLLELMILDGCFVLDCHRQDSLQPEESHLSRGLWLDFYRLENQVPLSVLDILIRIGGNRVIYSRCTYLLHSYLVYIV</sequence>
<dbReference type="AlphaFoldDB" id="A0A5P1E2A1"/>
<dbReference type="OrthoDB" id="591587at2759"/>
<dbReference type="EMBL" id="CM007390">
    <property type="protein sequence ID" value="ONK56093.1"/>
    <property type="molecule type" value="Genomic_DNA"/>
</dbReference>
<dbReference type="Pfam" id="PF03140">
    <property type="entry name" value="DUF247"/>
    <property type="match status" value="1"/>
</dbReference>
<accession>A0A5P1E2A1</accession>
<keyword evidence="2" id="KW-1185">Reference proteome</keyword>
<proteinExistence type="predicted"/>
<dbReference type="Gramene" id="ONK56093">
    <property type="protein sequence ID" value="ONK56093"/>
    <property type="gene ID" value="A4U43_C10F4060"/>
</dbReference>
<evidence type="ECO:0000313" key="1">
    <source>
        <dbReference type="EMBL" id="ONK56093.1"/>
    </source>
</evidence>
<dbReference type="OMA" id="VIDIKAM"/>
<dbReference type="InterPro" id="IPR004158">
    <property type="entry name" value="DUF247_pln"/>
</dbReference>
<name>A0A5P1E2A1_ASPOF</name>
<gene>
    <name evidence="1" type="ORF">A4U43_C10F4060</name>
</gene>
<dbReference type="PANTHER" id="PTHR31170:SF18">
    <property type="entry name" value="(WILD MALAYSIAN BANANA) HYPOTHETICAL PROTEIN"/>
    <property type="match status" value="1"/>
</dbReference>
<evidence type="ECO:0000313" key="2">
    <source>
        <dbReference type="Proteomes" id="UP000243459"/>
    </source>
</evidence>
<reference evidence="2" key="1">
    <citation type="journal article" date="2017" name="Nat. Commun.">
        <title>The asparagus genome sheds light on the origin and evolution of a young Y chromosome.</title>
        <authorList>
            <person name="Harkess A."/>
            <person name="Zhou J."/>
            <person name="Xu C."/>
            <person name="Bowers J.E."/>
            <person name="Van der Hulst R."/>
            <person name="Ayyampalayam S."/>
            <person name="Mercati F."/>
            <person name="Riccardi P."/>
            <person name="McKain M.R."/>
            <person name="Kakrana A."/>
            <person name="Tang H."/>
            <person name="Ray J."/>
            <person name="Groenendijk J."/>
            <person name="Arikit S."/>
            <person name="Mathioni S.M."/>
            <person name="Nakano M."/>
            <person name="Shan H."/>
            <person name="Telgmann-Rauber A."/>
            <person name="Kanno A."/>
            <person name="Yue Z."/>
            <person name="Chen H."/>
            <person name="Li W."/>
            <person name="Chen Y."/>
            <person name="Xu X."/>
            <person name="Zhang Y."/>
            <person name="Luo S."/>
            <person name="Chen H."/>
            <person name="Gao J."/>
            <person name="Mao Z."/>
            <person name="Pires J.C."/>
            <person name="Luo M."/>
            <person name="Kudrna D."/>
            <person name="Wing R.A."/>
            <person name="Meyers B.C."/>
            <person name="Yi K."/>
            <person name="Kong H."/>
            <person name="Lavrijsen P."/>
            <person name="Sunseri F."/>
            <person name="Falavigna A."/>
            <person name="Ye Y."/>
            <person name="Leebens-Mack J.H."/>
            <person name="Chen G."/>
        </authorList>
    </citation>
    <scope>NUCLEOTIDE SEQUENCE [LARGE SCALE GENOMIC DNA]</scope>
    <source>
        <strain evidence="2">cv. DH0086</strain>
    </source>
</reference>